<organism evidence="2 3">
    <name type="scientific">Yinghuangia soli</name>
    <dbReference type="NCBI Taxonomy" id="2908204"/>
    <lineage>
        <taxon>Bacteria</taxon>
        <taxon>Bacillati</taxon>
        <taxon>Actinomycetota</taxon>
        <taxon>Actinomycetes</taxon>
        <taxon>Kitasatosporales</taxon>
        <taxon>Streptomycetaceae</taxon>
        <taxon>Yinghuangia</taxon>
    </lineage>
</organism>
<evidence type="ECO:0000313" key="3">
    <source>
        <dbReference type="Proteomes" id="UP001165378"/>
    </source>
</evidence>
<evidence type="ECO:0008006" key="4">
    <source>
        <dbReference type="Google" id="ProtNLM"/>
    </source>
</evidence>
<proteinExistence type="predicted"/>
<dbReference type="EMBL" id="JAKFHA010000010">
    <property type="protein sequence ID" value="MCF2529219.1"/>
    <property type="molecule type" value="Genomic_DNA"/>
</dbReference>
<sequence length="426" mass="43227">MNKHATARLAAALAAAAALLVGVPALVALPDRGSAAAPAAAVPAAPDAASGRGSLAAVIAAAQQKLRTRPDDARALATLGAAYVEQARVTGDPTYYPRAQQALDRALAGSVPGDAAYAPALAAQAALANARHDFGPARDFAARAAAAEPYSATAYGALADALTQLGAAAEATAAVQRMLDLRPSVAAFTRAGYDLELRGDLAGAQAALQRGLDLAASPDEVAYCHRYLAELARRQGDPAAAVRHFDAGLAAVPGDPALRAGRGAALAALPGGAARDQALAEYAAATAALPVPQFLAEYGELLESAGRADEARAQYDLSAASFALLEANGAGDDLARAQFEADHGDPAEALRRAEAEWGRRQSVFTADALAWALHRNGRDAEAVGYARRALADGWRDPVPVRHLAEIERALSATGAPPVAATPGGAS</sequence>
<evidence type="ECO:0000256" key="1">
    <source>
        <dbReference type="SAM" id="SignalP"/>
    </source>
</evidence>
<protein>
    <recommendedName>
        <fullName evidence="4">Tetratricopeptide repeat protein</fullName>
    </recommendedName>
</protein>
<keyword evidence="3" id="KW-1185">Reference proteome</keyword>
<dbReference type="Gene3D" id="1.25.40.10">
    <property type="entry name" value="Tetratricopeptide repeat domain"/>
    <property type="match status" value="2"/>
</dbReference>
<gene>
    <name evidence="2" type="ORF">LZ495_18645</name>
</gene>
<evidence type="ECO:0000313" key="2">
    <source>
        <dbReference type="EMBL" id="MCF2529219.1"/>
    </source>
</evidence>
<name>A0AA41Q0B5_9ACTN</name>
<dbReference type="SUPFAM" id="SSF48452">
    <property type="entry name" value="TPR-like"/>
    <property type="match status" value="1"/>
</dbReference>
<feature type="signal peptide" evidence="1">
    <location>
        <begin position="1"/>
        <end position="27"/>
    </location>
</feature>
<dbReference type="RefSeq" id="WP_235053424.1">
    <property type="nucleotide sequence ID" value="NZ_JAKFHA010000010.1"/>
</dbReference>
<feature type="chain" id="PRO_5041206598" description="Tetratricopeptide repeat protein" evidence="1">
    <location>
        <begin position="28"/>
        <end position="426"/>
    </location>
</feature>
<dbReference type="InterPro" id="IPR011990">
    <property type="entry name" value="TPR-like_helical_dom_sf"/>
</dbReference>
<accession>A0AA41Q0B5</accession>
<dbReference type="Pfam" id="PF13428">
    <property type="entry name" value="TPR_14"/>
    <property type="match status" value="1"/>
</dbReference>
<dbReference type="Proteomes" id="UP001165378">
    <property type="component" value="Unassembled WGS sequence"/>
</dbReference>
<dbReference type="AlphaFoldDB" id="A0AA41Q0B5"/>
<comment type="caution">
    <text evidence="2">The sequence shown here is derived from an EMBL/GenBank/DDBJ whole genome shotgun (WGS) entry which is preliminary data.</text>
</comment>
<keyword evidence="1" id="KW-0732">Signal</keyword>
<reference evidence="2" key="1">
    <citation type="submission" date="2022-01" db="EMBL/GenBank/DDBJ databases">
        <title>Genome-Based Taxonomic Classification of the Phylum Actinobacteria.</title>
        <authorList>
            <person name="Gao Y."/>
        </authorList>
    </citation>
    <scope>NUCLEOTIDE SEQUENCE</scope>
    <source>
        <strain evidence="2">KLBMP 8922</strain>
    </source>
</reference>